<organism evidence="1 2">
    <name type="scientific">Pseudomonas amygdali pv. lachrymans</name>
    <name type="common">Pseudomonas syringae pv. lachrymans</name>
    <dbReference type="NCBI Taxonomy" id="53707"/>
    <lineage>
        <taxon>Bacteria</taxon>
        <taxon>Pseudomonadati</taxon>
        <taxon>Pseudomonadota</taxon>
        <taxon>Gammaproteobacteria</taxon>
        <taxon>Pseudomonadales</taxon>
        <taxon>Pseudomonadaceae</taxon>
        <taxon>Pseudomonas</taxon>
        <taxon>Pseudomonas amygdali</taxon>
    </lineage>
</organism>
<comment type="caution">
    <text evidence="1">The sequence shown here is derived from an EMBL/GenBank/DDBJ whole genome shotgun (WGS) entry which is preliminary data.</text>
</comment>
<protein>
    <submittedName>
        <fullName evidence="1">Uncharacterized protein</fullName>
    </submittedName>
</protein>
<reference evidence="1 2" key="1">
    <citation type="submission" date="2015-09" db="EMBL/GenBank/DDBJ databases">
        <title>Genome announcement of multiple Pseudomonas syringae strains.</title>
        <authorList>
            <person name="Thakur S."/>
            <person name="Wang P.W."/>
            <person name="Gong Y."/>
            <person name="Weir B.S."/>
            <person name="Guttman D.S."/>
        </authorList>
    </citation>
    <scope>NUCLEOTIDE SEQUENCE [LARGE SCALE GENOMIC DNA]</scope>
    <source>
        <strain evidence="1 2">ICMP3507</strain>
    </source>
</reference>
<name>A0A0N8RTM8_PSEAV</name>
<gene>
    <name evidence="1" type="ORF">ALO35_00635</name>
</gene>
<dbReference type="AlphaFoldDB" id="A0A0N8RTM8"/>
<proteinExistence type="predicted"/>
<accession>A0A0N8RTM8</accession>
<dbReference type="Proteomes" id="UP000050265">
    <property type="component" value="Unassembled WGS sequence"/>
</dbReference>
<evidence type="ECO:0000313" key="1">
    <source>
        <dbReference type="EMBL" id="KPX60031.1"/>
    </source>
</evidence>
<dbReference type="PATRIC" id="fig|53707.9.peg.941"/>
<dbReference type="EMBL" id="LJQP01000387">
    <property type="protein sequence ID" value="KPX60031.1"/>
    <property type="molecule type" value="Genomic_DNA"/>
</dbReference>
<evidence type="ECO:0000313" key="2">
    <source>
        <dbReference type="Proteomes" id="UP000050265"/>
    </source>
</evidence>
<sequence>MSFEAQGQRMAWAAKPGIDTGVEGVRWVKSANNDAVWVNY</sequence>